<dbReference type="InterPro" id="IPR001763">
    <property type="entry name" value="Rhodanese-like_dom"/>
</dbReference>
<comment type="caution">
    <text evidence="2">The sequence shown here is derived from an EMBL/GenBank/DDBJ whole genome shotgun (WGS) entry which is preliminary data.</text>
</comment>
<feature type="domain" description="Rhodanese" evidence="1">
    <location>
        <begin position="129"/>
        <end position="223"/>
    </location>
</feature>
<reference evidence="2" key="1">
    <citation type="journal article" date="2014" name="Int. J. Syst. Evol. Microbiol.">
        <title>Complete genome sequence of Corynebacterium casei LMG S-19264T (=DSM 44701T), isolated from a smear-ripened cheese.</title>
        <authorList>
            <consortium name="US DOE Joint Genome Institute (JGI-PGF)"/>
            <person name="Walter F."/>
            <person name="Albersmeier A."/>
            <person name="Kalinowski J."/>
            <person name="Ruckert C."/>
        </authorList>
    </citation>
    <scope>NUCLEOTIDE SEQUENCE</scope>
    <source>
        <strain evidence="2">CGMCC 1.12726</strain>
    </source>
</reference>
<dbReference type="PANTHER" id="PTHR43268">
    <property type="entry name" value="THIOSULFATE SULFURTRANSFERASE/RHODANESE-LIKE DOMAIN-CONTAINING PROTEIN 2"/>
    <property type="match status" value="1"/>
</dbReference>
<evidence type="ECO:0000259" key="1">
    <source>
        <dbReference type="PROSITE" id="PS50206"/>
    </source>
</evidence>
<dbReference type="Pfam" id="PF17773">
    <property type="entry name" value="UPF0176_N"/>
    <property type="match status" value="1"/>
</dbReference>
<organism evidence="2 3">
    <name type="scientific">Arenimonas maotaiensis</name>
    <dbReference type="NCBI Taxonomy" id="1446479"/>
    <lineage>
        <taxon>Bacteria</taxon>
        <taxon>Pseudomonadati</taxon>
        <taxon>Pseudomonadota</taxon>
        <taxon>Gammaproteobacteria</taxon>
        <taxon>Lysobacterales</taxon>
        <taxon>Lysobacteraceae</taxon>
        <taxon>Arenimonas</taxon>
    </lineage>
</organism>
<dbReference type="SMART" id="SM00450">
    <property type="entry name" value="RHOD"/>
    <property type="match status" value="1"/>
</dbReference>
<dbReference type="Pfam" id="PF00581">
    <property type="entry name" value="Rhodanese"/>
    <property type="match status" value="1"/>
</dbReference>
<gene>
    <name evidence="2" type="ORF">GCM10010960_17540</name>
</gene>
<evidence type="ECO:0000313" key="3">
    <source>
        <dbReference type="Proteomes" id="UP000632858"/>
    </source>
</evidence>
<proteinExistence type="predicted"/>
<dbReference type="PANTHER" id="PTHR43268:SF3">
    <property type="entry name" value="RHODANESE-LIKE DOMAIN-CONTAINING PROTEIN 7-RELATED"/>
    <property type="match status" value="1"/>
</dbReference>
<reference evidence="2" key="2">
    <citation type="submission" date="2020-09" db="EMBL/GenBank/DDBJ databases">
        <authorList>
            <person name="Sun Q."/>
            <person name="Zhou Y."/>
        </authorList>
    </citation>
    <scope>NUCLEOTIDE SEQUENCE</scope>
    <source>
        <strain evidence="2">CGMCC 1.12726</strain>
    </source>
</reference>
<dbReference type="InterPro" id="IPR040503">
    <property type="entry name" value="TRHO_N"/>
</dbReference>
<dbReference type="Gene3D" id="3.30.70.100">
    <property type="match status" value="1"/>
</dbReference>
<dbReference type="RefSeq" id="WP_188450026.1">
    <property type="nucleotide sequence ID" value="NZ_BMFO01000004.1"/>
</dbReference>
<dbReference type="SUPFAM" id="SSF52821">
    <property type="entry name" value="Rhodanese/Cell cycle control phosphatase"/>
    <property type="match status" value="1"/>
</dbReference>
<dbReference type="AlphaFoldDB" id="A0A917CUD7"/>
<protein>
    <submittedName>
        <fullName evidence="2">UPF0176 protein</fullName>
    </submittedName>
</protein>
<dbReference type="EMBL" id="BMFO01000004">
    <property type="protein sequence ID" value="GGF96374.1"/>
    <property type="molecule type" value="Genomic_DNA"/>
</dbReference>
<evidence type="ECO:0000313" key="2">
    <source>
        <dbReference type="EMBL" id="GGF96374.1"/>
    </source>
</evidence>
<keyword evidence="3" id="KW-1185">Reference proteome</keyword>
<dbReference type="Gene3D" id="3.40.250.10">
    <property type="entry name" value="Rhodanese-like domain"/>
    <property type="match status" value="1"/>
</dbReference>
<name>A0A917CUD7_9GAMM</name>
<dbReference type="PROSITE" id="PS50206">
    <property type="entry name" value="RHODANESE_3"/>
    <property type="match status" value="1"/>
</dbReference>
<dbReference type="NCBIfam" id="NF003703">
    <property type="entry name" value="PRK05320.1"/>
    <property type="match status" value="1"/>
</dbReference>
<dbReference type="Proteomes" id="UP000632858">
    <property type="component" value="Unassembled WGS sequence"/>
</dbReference>
<accession>A0A917CUD7</accession>
<sequence length="249" mass="27288">MPDIQNIAAYRFVRIADVDAVAAWITDLCRAQDLLGTVLVSPEGINIFLAGSDAGIVGFLAELQADPRFAGLEVKYSRSAFVPFGRLRVKRKAEIITYRDPSLRPDEGRAPSVAPETLARWLAQGHDDDGREVALLDTRNAEEVEYGTFRGALNFGITRFTELPQAIAERREALAGKTVVSFCTGGIRCEKSVLGMQAEGYAHCYQLEGGILGYFEKVGGAHYDGRCFVFDDRIALDPQLQPLIADPGF</sequence>
<dbReference type="InterPro" id="IPR036873">
    <property type="entry name" value="Rhodanese-like_dom_sf"/>
</dbReference>
<dbReference type="InterPro" id="IPR020936">
    <property type="entry name" value="TrhO"/>
</dbReference>